<comment type="caution">
    <text evidence="15">The sequence shown here is derived from an EMBL/GenBank/DDBJ whole genome shotgun (WGS) entry which is preliminary data.</text>
</comment>
<dbReference type="EMBL" id="JAAIUW010000007">
    <property type="protein sequence ID" value="KAF7822874.1"/>
    <property type="molecule type" value="Genomic_DNA"/>
</dbReference>
<accession>A0A834WN29</accession>
<dbReference type="FunFam" id="3.80.10.10:FF:000095">
    <property type="entry name" value="LRR receptor-like serine/threonine-protein kinase GSO1"/>
    <property type="match status" value="1"/>
</dbReference>
<proteinExistence type="inferred from homology"/>
<evidence type="ECO:0000256" key="12">
    <source>
        <dbReference type="SAM" id="Phobius"/>
    </source>
</evidence>
<evidence type="ECO:0000256" key="5">
    <source>
        <dbReference type="ARBA" id="ARBA00022692"/>
    </source>
</evidence>
<dbReference type="PROSITE" id="PS51450">
    <property type="entry name" value="LRR"/>
    <property type="match status" value="1"/>
</dbReference>
<evidence type="ECO:0000259" key="14">
    <source>
        <dbReference type="Pfam" id="PF08263"/>
    </source>
</evidence>
<dbReference type="Pfam" id="PF13855">
    <property type="entry name" value="LRR_8"/>
    <property type="match status" value="2"/>
</dbReference>
<evidence type="ECO:0000256" key="2">
    <source>
        <dbReference type="ARBA" id="ARBA00009592"/>
    </source>
</evidence>
<keyword evidence="3" id="KW-1003">Cell membrane</keyword>
<dbReference type="InterPro" id="IPR001611">
    <property type="entry name" value="Leu-rich_rpt"/>
</dbReference>
<evidence type="ECO:0000256" key="9">
    <source>
        <dbReference type="ARBA" id="ARBA00023136"/>
    </source>
</evidence>
<keyword evidence="11" id="KW-0325">Glycoprotein</keyword>
<keyword evidence="10 15" id="KW-0675">Receptor</keyword>
<name>A0A834WN29_9FABA</name>
<evidence type="ECO:0000313" key="16">
    <source>
        <dbReference type="Proteomes" id="UP000634136"/>
    </source>
</evidence>
<dbReference type="FunFam" id="3.80.10.10:FF:000111">
    <property type="entry name" value="LRR receptor-like serine/threonine-protein kinase ERECTA"/>
    <property type="match status" value="1"/>
</dbReference>
<gene>
    <name evidence="15" type="ORF">G2W53_021018</name>
</gene>
<dbReference type="InterPro" id="IPR003591">
    <property type="entry name" value="Leu-rich_rpt_typical-subtyp"/>
</dbReference>
<feature type="transmembrane region" description="Helical" evidence="12">
    <location>
        <begin position="749"/>
        <end position="770"/>
    </location>
</feature>
<sequence>MLCLLFAVMLHNAMCCNQKDHSALLNFKHSIIDPSSIFSSWSHHQDCCEWPGVECSNITGRLSSLSLPCDTEHSGYGSQEDKSHCLTGELNLSFFQFEFLTHLDLSYNDFKAFHYDSSSCANSSSNLHYLDFSYNNHLKIDNLQWLSCFSSLKYVSFSGIDLHRETNWLKLATMLPLLSELYLSSCKLRNISSTLQYANFSSLQVLDLSLNDFGSVLLPNWLFNLSVDFSSIYLSGNSFQGQLPEGLLNLGKLHSLRLNGNKLSGPIPNWLGKLEHLQYLDVGGSPGLIFEFDSLWIPPFQLLDLSLEYVSPKLPAWLYTQTSLETLWIYNSTISFEPQDKFWNLAAQATTFLGLLYNTIDGDISNVLLNSTMIFLGSNNFKGSLPRLSANVVILFMRNNSITGSISSLLCQKVNGKSQLEYLEISDHYGLSGGLSDCWMNWKSLVVVKLGNNNLTGTIPTSFGFLSNLKSLHLNDNNLFGEIPQSLQNCHNLKFLHLGQNQLSGKIPNWIGPNLNILNLRSNHFSGNIPLQICHSSSLTILDLAYNRISGSIPSCLSNMKAMTFNNASNDQFLDPLITLPDTTPFPVVEDLLLLMKGQELNYRENLKLVRVIDLSSNNVCGTIPPEIFRLVGLHSLNLSHNQLMGNIPNEIGNMKHLESLDLSTNQLSGEIPQSLSQLTFLSVLNLSFNNFNGRIPLGTQLQSFDALSYIGNPQLCGAPLPKNCTHEDDSKPIGEDDDKNESEFVRSFYLGMGVGFATAFWGVCGAIFFNRGIRHAFFRLFDEMKDRIYVMVVLKMNRLH</sequence>
<evidence type="ECO:0000256" key="11">
    <source>
        <dbReference type="ARBA" id="ARBA00023180"/>
    </source>
</evidence>
<dbReference type="GO" id="GO:0005886">
    <property type="term" value="C:plasma membrane"/>
    <property type="evidence" value="ECO:0007669"/>
    <property type="project" value="UniProtKB-SubCell"/>
</dbReference>
<evidence type="ECO:0000256" key="8">
    <source>
        <dbReference type="ARBA" id="ARBA00022989"/>
    </source>
</evidence>
<feature type="chain" id="PRO_5032761978" evidence="13">
    <location>
        <begin position="16"/>
        <end position="801"/>
    </location>
</feature>
<keyword evidence="6 13" id="KW-0732">Signal</keyword>
<protein>
    <submittedName>
        <fullName evidence="15">Receptor-like protein EIX2</fullName>
    </submittedName>
</protein>
<evidence type="ECO:0000256" key="10">
    <source>
        <dbReference type="ARBA" id="ARBA00023170"/>
    </source>
</evidence>
<evidence type="ECO:0000256" key="4">
    <source>
        <dbReference type="ARBA" id="ARBA00022614"/>
    </source>
</evidence>
<dbReference type="Proteomes" id="UP000634136">
    <property type="component" value="Unassembled WGS sequence"/>
</dbReference>
<evidence type="ECO:0000256" key="1">
    <source>
        <dbReference type="ARBA" id="ARBA00004251"/>
    </source>
</evidence>
<keyword evidence="7" id="KW-0677">Repeat</keyword>
<comment type="subcellular location">
    <subcellularLocation>
        <location evidence="1">Cell membrane</location>
        <topology evidence="1">Single-pass type I membrane protein</topology>
    </subcellularLocation>
</comment>
<keyword evidence="5 12" id="KW-0812">Transmembrane</keyword>
<dbReference type="SMART" id="SM00369">
    <property type="entry name" value="LRR_TYP"/>
    <property type="match status" value="7"/>
</dbReference>
<keyword evidence="8 12" id="KW-1133">Transmembrane helix</keyword>
<dbReference type="Pfam" id="PF08263">
    <property type="entry name" value="LRRNT_2"/>
    <property type="match status" value="1"/>
</dbReference>
<reference evidence="15" key="1">
    <citation type="submission" date="2020-09" db="EMBL/GenBank/DDBJ databases">
        <title>Genome-Enabled Discovery of Anthraquinone Biosynthesis in Senna tora.</title>
        <authorList>
            <person name="Kang S.-H."/>
            <person name="Pandey R.P."/>
            <person name="Lee C.-M."/>
            <person name="Sim J.-S."/>
            <person name="Jeong J.-T."/>
            <person name="Choi B.-S."/>
            <person name="Jung M."/>
            <person name="Ginzburg D."/>
            <person name="Zhao K."/>
            <person name="Won S.Y."/>
            <person name="Oh T.-J."/>
            <person name="Yu Y."/>
            <person name="Kim N.-H."/>
            <person name="Lee O.R."/>
            <person name="Lee T.-H."/>
            <person name="Bashyal P."/>
            <person name="Kim T.-S."/>
            <person name="Lee W.-H."/>
            <person name="Kawkins C."/>
            <person name="Kim C.-K."/>
            <person name="Kim J.S."/>
            <person name="Ahn B.O."/>
            <person name="Rhee S.Y."/>
            <person name="Sohng J.K."/>
        </authorList>
    </citation>
    <scope>NUCLEOTIDE SEQUENCE</scope>
    <source>
        <tissue evidence="15">Leaf</tissue>
    </source>
</reference>
<dbReference type="SUPFAM" id="SSF52058">
    <property type="entry name" value="L domain-like"/>
    <property type="match status" value="2"/>
</dbReference>
<evidence type="ECO:0000313" key="15">
    <source>
        <dbReference type="EMBL" id="KAF7822874.1"/>
    </source>
</evidence>
<feature type="domain" description="Leucine-rich repeat-containing N-terminal plant-type" evidence="14">
    <location>
        <begin position="18"/>
        <end position="56"/>
    </location>
</feature>
<dbReference type="OrthoDB" id="1600340at2759"/>
<feature type="signal peptide" evidence="13">
    <location>
        <begin position="1"/>
        <end position="15"/>
    </location>
</feature>
<dbReference type="Pfam" id="PF13516">
    <property type="entry name" value="LRR_6"/>
    <property type="match status" value="1"/>
</dbReference>
<evidence type="ECO:0000256" key="13">
    <source>
        <dbReference type="SAM" id="SignalP"/>
    </source>
</evidence>
<dbReference type="InterPro" id="IPR046956">
    <property type="entry name" value="RLP23-like"/>
</dbReference>
<evidence type="ECO:0000256" key="6">
    <source>
        <dbReference type="ARBA" id="ARBA00022729"/>
    </source>
</evidence>
<evidence type="ECO:0000256" key="7">
    <source>
        <dbReference type="ARBA" id="ARBA00022737"/>
    </source>
</evidence>
<dbReference type="AlphaFoldDB" id="A0A834WN29"/>
<dbReference type="InterPro" id="IPR032675">
    <property type="entry name" value="LRR_dom_sf"/>
</dbReference>
<dbReference type="PANTHER" id="PTHR48063:SF98">
    <property type="entry name" value="LRR RECEPTOR-LIKE SERINE_THREONINE-PROTEIN KINASE FLS2"/>
    <property type="match status" value="1"/>
</dbReference>
<keyword evidence="4" id="KW-0433">Leucine-rich repeat</keyword>
<comment type="similarity">
    <text evidence="2">Belongs to the RLP family.</text>
</comment>
<dbReference type="Pfam" id="PF00560">
    <property type="entry name" value="LRR_1"/>
    <property type="match status" value="3"/>
</dbReference>
<evidence type="ECO:0000256" key="3">
    <source>
        <dbReference type="ARBA" id="ARBA00022475"/>
    </source>
</evidence>
<dbReference type="PANTHER" id="PTHR48063">
    <property type="entry name" value="LRR RECEPTOR-LIKE KINASE"/>
    <property type="match status" value="1"/>
</dbReference>
<keyword evidence="9 12" id="KW-0472">Membrane</keyword>
<dbReference type="InterPro" id="IPR013210">
    <property type="entry name" value="LRR_N_plant-typ"/>
</dbReference>
<organism evidence="15 16">
    <name type="scientific">Senna tora</name>
    <dbReference type="NCBI Taxonomy" id="362788"/>
    <lineage>
        <taxon>Eukaryota</taxon>
        <taxon>Viridiplantae</taxon>
        <taxon>Streptophyta</taxon>
        <taxon>Embryophyta</taxon>
        <taxon>Tracheophyta</taxon>
        <taxon>Spermatophyta</taxon>
        <taxon>Magnoliopsida</taxon>
        <taxon>eudicotyledons</taxon>
        <taxon>Gunneridae</taxon>
        <taxon>Pentapetalae</taxon>
        <taxon>rosids</taxon>
        <taxon>fabids</taxon>
        <taxon>Fabales</taxon>
        <taxon>Fabaceae</taxon>
        <taxon>Caesalpinioideae</taxon>
        <taxon>Cassia clade</taxon>
        <taxon>Senna</taxon>
    </lineage>
</organism>
<keyword evidence="16" id="KW-1185">Reference proteome</keyword>
<dbReference type="Gene3D" id="3.80.10.10">
    <property type="entry name" value="Ribonuclease Inhibitor"/>
    <property type="match status" value="2"/>
</dbReference>